<dbReference type="InterPro" id="IPR006652">
    <property type="entry name" value="Kelch_1"/>
</dbReference>
<dbReference type="SUPFAM" id="SSF117281">
    <property type="entry name" value="Kelch motif"/>
    <property type="match status" value="1"/>
</dbReference>
<dbReference type="AlphaFoldDB" id="A0A1I7RKU6"/>
<evidence type="ECO:0000256" key="1">
    <source>
        <dbReference type="ARBA" id="ARBA00022441"/>
    </source>
</evidence>
<reference evidence="4" key="1">
    <citation type="submission" date="2016-11" db="UniProtKB">
        <authorList>
            <consortium name="WormBaseParasite"/>
        </authorList>
    </citation>
    <scope>IDENTIFICATION</scope>
</reference>
<name>A0A1I7RKU6_BURXY</name>
<dbReference type="WBParaSite" id="BXY_0133000.1">
    <property type="protein sequence ID" value="BXY_0133000.1"/>
    <property type="gene ID" value="BXY_0133000"/>
</dbReference>
<keyword evidence="1" id="KW-0880">Kelch repeat</keyword>
<dbReference type="Proteomes" id="UP000095284">
    <property type="component" value="Unplaced"/>
</dbReference>
<evidence type="ECO:0000313" key="3">
    <source>
        <dbReference type="Proteomes" id="UP000095284"/>
    </source>
</evidence>
<dbReference type="SMART" id="SM00612">
    <property type="entry name" value="Kelch"/>
    <property type="match status" value="1"/>
</dbReference>
<organism evidence="3 4">
    <name type="scientific">Bursaphelenchus xylophilus</name>
    <name type="common">Pinewood nematode worm</name>
    <name type="synonym">Aphelenchoides xylophilus</name>
    <dbReference type="NCBI Taxonomy" id="6326"/>
    <lineage>
        <taxon>Eukaryota</taxon>
        <taxon>Metazoa</taxon>
        <taxon>Ecdysozoa</taxon>
        <taxon>Nematoda</taxon>
        <taxon>Chromadorea</taxon>
        <taxon>Rhabditida</taxon>
        <taxon>Tylenchina</taxon>
        <taxon>Tylenchomorpha</taxon>
        <taxon>Aphelenchoidea</taxon>
        <taxon>Aphelenchoididae</taxon>
        <taxon>Bursaphelenchus</taxon>
    </lineage>
</organism>
<evidence type="ECO:0000256" key="2">
    <source>
        <dbReference type="SAM" id="MobiDB-lite"/>
    </source>
</evidence>
<sequence>MNANGLAFWHCNLDGPGRKKPQARGPARPTDHPCGHLRSGRPRKIDNLSQVFPYLSQVFPYLSQVFPYLRQVFPFRSNFSAIQYDGNLYVMGGHDGTSTTKSVEVLRAGSNTFEAGPDLLVKCSAFRTAVLRNWNSIKFVDDKMISDCLDEEIEVSEVGMDLIPEEDEAMAMDDDL</sequence>
<proteinExistence type="predicted"/>
<accession>A0A1I7RKU6</accession>
<protein>
    <submittedName>
        <fullName evidence="4">Kelch repeat protein</fullName>
    </submittedName>
</protein>
<evidence type="ECO:0000313" key="4">
    <source>
        <dbReference type="WBParaSite" id="BXY_0133000.1"/>
    </source>
</evidence>
<dbReference type="Pfam" id="PF01344">
    <property type="entry name" value="Kelch_1"/>
    <property type="match status" value="1"/>
</dbReference>
<dbReference type="InterPro" id="IPR015915">
    <property type="entry name" value="Kelch-typ_b-propeller"/>
</dbReference>
<feature type="region of interest" description="Disordered" evidence="2">
    <location>
        <begin position="17"/>
        <end position="40"/>
    </location>
</feature>
<dbReference type="Gene3D" id="2.120.10.80">
    <property type="entry name" value="Kelch-type beta propeller"/>
    <property type="match status" value="1"/>
</dbReference>